<comment type="caution">
    <text evidence="2">The sequence shown here is derived from an EMBL/GenBank/DDBJ whole genome shotgun (WGS) entry which is preliminary data.</text>
</comment>
<gene>
    <name evidence="2" type="ORF">EYC80_007729</name>
</gene>
<accession>A0A5N6JWT1</accession>
<name>A0A5N6JWT1_MONLA</name>
<feature type="transmembrane region" description="Helical" evidence="1">
    <location>
        <begin position="12"/>
        <end position="32"/>
    </location>
</feature>
<dbReference type="EMBL" id="VIGI01000012">
    <property type="protein sequence ID" value="KAB8293412.1"/>
    <property type="molecule type" value="Genomic_DNA"/>
</dbReference>
<keyword evidence="3" id="KW-1185">Reference proteome</keyword>
<keyword evidence="1" id="KW-1133">Transmembrane helix</keyword>
<evidence type="ECO:0000313" key="2">
    <source>
        <dbReference type="EMBL" id="KAB8293412.1"/>
    </source>
</evidence>
<dbReference type="AlphaFoldDB" id="A0A5N6JWT1"/>
<organism evidence="2 3">
    <name type="scientific">Monilinia laxa</name>
    <name type="common">Brown rot fungus</name>
    <name type="synonym">Sclerotinia laxa</name>
    <dbReference type="NCBI Taxonomy" id="61186"/>
    <lineage>
        <taxon>Eukaryota</taxon>
        <taxon>Fungi</taxon>
        <taxon>Dikarya</taxon>
        <taxon>Ascomycota</taxon>
        <taxon>Pezizomycotina</taxon>
        <taxon>Leotiomycetes</taxon>
        <taxon>Helotiales</taxon>
        <taxon>Sclerotiniaceae</taxon>
        <taxon>Monilinia</taxon>
    </lineage>
</organism>
<evidence type="ECO:0000256" key="1">
    <source>
        <dbReference type="SAM" id="Phobius"/>
    </source>
</evidence>
<dbReference type="OrthoDB" id="17458at2759"/>
<dbReference type="Proteomes" id="UP000326757">
    <property type="component" value="Unassembled WGS sequence"/>
</dbReference>
<evidence type="ECO:0000313" key="3">
    <source>
        <dbReference type="Proteomes" id="UP000326757"/>
    </source>
</evidence>
<sequence>MMKDGGVTGWMSIISVVFPCFFVGTGGWDLFLGMGMQTNANANAHNKAWIYDCVIGASGQVRSDPSSYDDRWIRHG</sequence>
<keyword evidence="1" id="KW-0812">Transmembrane</keyword>
<keyword evidence="1" id="KW-0472">Membrane</keyword>
<proteinExistence type="predicted"/>
<reference evidence="2 3" key="1">
    <citation type="submission" date="2019-06" db="EMBL/GenBank/DDBJ databases">
        <title>Genome Sequence of the Brown Rot Fungal Pathogen Monilinia laxa.</title>
        <authorList>
            <person name="De Miccolis Angelini R.M."/>
            <person name="Landi L."/>
            <person name="Abate D."/>
            <person name="Pollastro S."/>
            <person name="Romanazzi G."/>
            <person name="Faretra F."/>
        </authorList>
    </citation>
    <scope>NUCLEOTIDE SEQUENCE [LARGE SCALE GENOMIC DNA]</scope>
    <source>
        <strain evidence="2 3">Mlax316</strain>
    </source>
</reference>
<protein>
    <submittedName>
        <fullName evidence="2">Uncharacterized protein</fullName>
    </submittedName>
</protein>